<gene>
    <name evidence="2" type="ORF">ENP94_06010</name>
    <name evidence="3" type="ORF">ENS16_00445</name>
</gene>
<dbReference type="InterPro" id="IPR013783">
    <property type="entry name" value="Ig-like_fold"/>
</dbReference>
<reference evidence="2" key="1">
    <citation type="journal article" date="2020" name="mSystems">
        <title>Genome- and Community-Level Interaction Insights into Carbon Utilization and Element Cycling Functions of Hydrothermarchaeota in Hydrothermal Sediment.</title>
        <authorList>
            <person name="Zhou Z."/>
            <person name="Liu Y."/>
            <person name="Xu W."/>
            <person name="Pan J."/>
            <person name="Luo Z.H."/>
            <person name="Li M."/>
        </authorList>
    </citation>
    <scope>NUCLEOTIDE SEQUENCE [LARGE SCALE GENOMIC DNA]</scope>
    <source>
        <strain evidence="2">SpSt-265</strain>
        <strain evidence="3">SpSt-465</strain>
    </source>
</reference>
<accession>A0A7C1SXQ4</accession>
<dbReference type="SUPFAM" id="SSF49265">
    <property type="entry name" value="Fibronectin type III"/>
    <property type="match status" value="1"/>
</dbReference>
<dbReference type="InterPro" id="IPR003961">
    <property type="entry name" value="FN3_dom"/>
</dbReference>
<dbReference type="PROSITE" id="PS51257">
    <property type="entry name" value="PROKAR_LIPOPROTEIN"/>
    <property type="match status" value="1"/>
</dbReference>
<comment type="caution">
    <text evidence="2">The sequence shown here is derived from an EMBL/GenBank/DDBJ whole genome shotgun (WGS) entry which is preliminary data.</text>
</comment>
<dbReference type="InterPro" id="IPR036116">
    <property type="entry name" value="FN3_sf"/>
</dbReference>
<dbReference type="PROSITE" id="PS50853">
    <property type="entry name" value="FN3"/>
    <property type="match status" value="1"/>
</dbReference>
<dbReference type="Gene3D" id="2.60.40.10">
    <property type="entry name" value="Immunoglobulins"/>
    <property type="match status" value="1"/>
</dbReference>
<sequence length="275" mass="29567">MKKAFYSGLILVAGTTAALLAGCGVIGGPPANLQIAAASDTTVQLVWTTPAEGMPDSYRIYFCPAGESTFTQIGDTTATSFLHNPHGITGRYQISAIFAGTEYKSATLLSTVPFHTPSKSISELDGTGNAGYGWNLDSGYARTYSMRQTENAPFIHFYLTDFTTGTSGPYRLASPSMGPSDPSGVVPTANWDSTWLTNPLTDENAPLPPVNATTYFNYTTIPETALPALIGIYIPHDNQSYFALLKVSLVNRANATVELESWLQPVPGLHLIYHR</sequence>
<evidence type="ECO:0000259" key="1">
    <source>
        <dbReference type="PROSITE" id="PS50853"/>
    </source>
</evidence>
<organism evidence="2">
    <name type="scientific">candidate division WOR-3 bacterium</name>
    <dbReference type="NCBI Taxonomy" id="2052148"/>
    <lineage>
        <taxon>Bacteria</taxon>
        <taxon>Bacteria division WOR-3</taxon>
    </lineage>
</organism>
<protein>
    <submittedName>
        <fullName evidence="2">Fibronectin type III domain-containing protein</fullName>
    </submittedName>
</protein>
<dbReference type="CDD" id="cd00063">
    <property type="entry name" value="FN3"/>
    <property type="match status" value="1"/>
</dbReference>
<dbReference type="AlphaFoldDB" id="A0A7C1SXQ4"/>
<name>A0A7C1SXQ4_UNCW3</name>
<proteinExistence type="predicted"/>
<dbReference type="EMBL" id="DSLG01000007">
    <property type="protein sequence ID" value="HEA87548.1"/>
    <property type="molecule type" value="Genomic_DNA"/>
</dbReference>
<feature type="domain" description="Fibronectin type-III" evidence="1">
    <location>
        <begin position="29"/>
        <end position="119"/>
    </location>
</feature>
<evidence type="ECO:0000313" key="2">
    <source>
        <dbReference type="EMBL" id="HEA87548.1"/>
    </source>
</evidence>
<dbReference type="EMBL" id="DSTU01000001">
    <property type="protein sequence ID" value="HFJ53149.1"/>
    <property type="molecule type" value="Genomic_DNA"/>
</dbReference>
<evidence type="ECO:0000313" key="3">
    <source>
        <dbReference type="EMBL" id="HFJ53149.1"/>
    </source>
</evidence>